<keyword evidence="5" id="KW-0547">Nucleotide-binding</keyword>
<evidence type="ECO:0000256" key="1">
    <source>
        <dbReference type="ARBA" id="ARBA00004202"/>
    </source>
</evidence>
<proteinExistence type="inferred from homology"/>
<keyword evidence="7" id="KW-0029">Amino-acid transport</keyword>
<accession>A0A0H5SVU0</accession>
<keyword evidence="4" id="KW-1003">Cell membrane</keyword>
<dbReference type="SMART" id="SM00382">
    <property type="entry name" value="AAA"/>
    <property type="match status" value="1"/>
</dbReference>
<dbReference type="PROSITE" id="PS50893">
    <property type="entry name" value="ABC_TRANSPORTER_2"/>
    <property type="match status" value="1"/>
</dbReference>
<dbReference type="InterPro" id="IPR017871">
    <property type="entry name" value="ABC_transporter-like_CS"/>
</dbReference>
<reference evidence="10 11" key="1">
    <citation type="submission" date="2015-06" db="EMBL/GenBank/DDBJ databases">
        <authorList>
            <person name="Wibberg Daniel"/>
        </authorList>
    </citation>
    <scope>NUCLEOTIDE SEQUENCE [LARGE SCALE GENOMIC DNA]</scope>
    <source>
        <strain evidence="10 11">T3/55T</strain>
    </source>
</reference>
<evidence type="ECO:0000313" key="11">
    <source>
        <dbReference type="Proteomes" id="UP000236497"/>
    </source>
</evidence>
<evidence type="ECO:0000256" key="2">
    <source>
        <dbReference type="ARBA" id="ARBA00005417"/>
    </source>
</evidence>
<sequence length="256" mass="28823">MLVKAYNIKKKFDDVNVLENISLEVKEGEVVSIIGPSGSGKSTLLRCLTQLERVDSGKIEIDGKVMVDTKDGKTVYADTNTLHEIQLKVGLVFQNFNLFPHYSVLKNIIDPQIVVLKRSKDEATKIAMELLYKMNLADKSHAYPCELSGGQQQRIAIARALALNPKILFFDEPTSALDPELTGEILKVIKNLAKEKMTMVIVTHEMAFAKEVSDRVIFMDKGFIVEQGTPQEIFGNSVNQRTKEFLSQMNSYNQFY</sequence>
<evidence type="ECO:0000256" key="8">
    <source>
        <dbReference type="ARBA" id="ARBA00023136"/>
    </source>
</evidence>
<dbReference type="Proteomes" id="UP000236497">
    <property type="component" value="Unassembled WGS sequence"/>
</dbReference>
<evidence type="ECO:0000256" key="7">
    <source>
        <dbReference type="ARBA" id="ARBA00022970"/>
    </source>
</evidence>
<dbReference type="PIRSF" id="PIRSF039085">
    <property type="entry name" value="ABC_ATPase_HisP"/>
    <property type="match status" value="1"/>
</dbReference>
<keyword evidence="8" id="KW-0472">Membrane</keyword>
<keyword evidence="11" id="KW-1185">Reference proteome</keyword>
<dbReference type="PANTHER" id="PTHR43166">
    <property type="entry name" value="AMINO ACID IMPORT ATP-BINDING PROTEIN"/>
    <property type="match status" value="1"/>
</dbReference>
<keyword evidence="6 10" id="KW-0067">ATP-binding</keyword>
<name>A0A0H5SVU0_HERHM</name>
<feature type="domain" description="ABC transporter" evidence="9">
    <location>
        <begin position="3"/>
        <end position="246"/>
    </location>
</feature>
<dbReference type="PANTHER" id="PTHR43166:SF9">
    <property type="entry name" value="GLUTAMATE_ASPARTATE IMPORT ATP-BINDING PROTEIN GLTL"/>
    <property type="match status" value="1"/>
</dbReference>
<dbReference type="SUPFAM" id="SSF52540">
    <property type="entry name" value="P-loop containing nucleoside triphosphate hydrolases"/>
    <property type="match status" value="1"/>
</dbReference>
<dbReference type="InterPro" id="IPR050086">
    <property type="entry name" value="MetN_ABC_transporter-like"/>
</dbReference>
<evidence type="ECO:0000256" key="6">
    <source>
        <dbReference type="ARBA" id="ARBA00022840"/>
    </source>
</evidence>
<dbReference type="InterPro" id="IPR003439">
    <property type="entry name" value="ABC_transporter-like_ATP-bd"/>
</dbReference>
<evidence type="ECO:0000256" key="4">
    <source>
        <dbReference type="ARBA" id="ARBA00022475"/>
    </source>
</evidence>
<dbReference type="GO" id="GO:0005886">
    <property type="term" value="C:plasma membrane"/>
    <property type="evidence" value="ECO:0007669"/>
    <property type="project" value="UniProtKB-SubCell"/>
</dbReference>
<dbReference type="GO" id="GO:0016887">
    <property type="term" value="F:ATP hydrolysis activity"/>
    <property type="evidence" value="ECO:0007669"/>
    <property type="project" value="InterPro"/>
</dbReference>
<dbReference type="FunFam" id="3.40.50.300:FF:000020">
    <property type="entry name" value="Amino acid ABC transporter ATP-binding component"/>
    <property type="match status" value="1"/>
</dbReference>
<dbReference type="EMBL" id="CVTD020000015">
    <property type="protein sequence ID" value="CRZ34458.1"/>
    <property type="molecule type" value="Genomic_DNA"/>
</dbReference>
<gene>
    <name evidence="10" type="primary">yecC</name>
    <name evidence="10" type="ORF">HHT355_1256</name>
</gene>
<comment type="similarity">
    <text evidence="2">Belongs to the ABC transporter superfamily.</text>
</comment>
<dbReference type="InterPro" id="IPR003593">
    <property type="entry name" value="AAA+_ATPase"/>
</dbReference>
<evidence type="ECO:0000256" key="5">
    <source>
        <dbReference type="ARBA" id="ARBA00022741"/>
    </source>
</evidence>
<dbReference type="AlphaFoldDB" id="A0A0H5SVU0"/>
<dbReference type="GO" id="GO:0015424">
    <property type="term" value="F:ABC-type amino acid transporter activity"/>
    <property type="evidence" value="ECO:0007669"/>
    <property type="project" value="InterPro"/>
</dbReference>
<dbReference type="Gene3D" id="3.40.50.300">
    <property type="entry name" value="P-loop containing nucleotide triphosphate hydrolases"/>
    <property type="match status" value="1"/>
</dbReference>
<evidence type="ECO:0000313" key="10">
    <source>
        <dbReference type="EMBL" id="CRZ34458.1"/>
    </source>
</evidence>
<keyword evidence="3" id="KW-0813">Transport</keyword>
<dbReference type="RefSeq" id="WP_103202570.1">
    <property type="nucleotide sequence ID" value="NZ_CVTD020000015.1"/>
</dbReference>
<dbReference type="GO" id="GO:0005524">
    <property type="term" value="F:ATP binding"/>
    <property type="evidence" value="ECO:0007669"/>
    <property type="project" value="UniProtKB-KW"/>
</dbReference>
<dbReference type="InterPro" id="IPR030679">
    <property type="entry name" value="ABC_ATPase_HisP-typ"/>
</dbReference>
<dbReference type="Pfam" id="PF00005">
    <property type="entry name" value="ABC_tran"/>
    <property type="match status" value="1"/>
</dbReference>
<dbReference type="CDD" id="cd03262">
    <property type="entry name" value="ABC_HisP_GlnQ"/>
    <property type="match status" value="1"/>
</dbReference>
<dbReference type="InterPro" id="IPR027417">
    <property type="entry name" value="P-loop_NTPase"/>
</dbReference>
<evidence type="ECO:0000259" key="9">
    <source>
        <dbReference type="PROSITE" id="PS50893"/>
    </source>
</evidence>
<comment type="subcellular location">
    <subcellularLocation>
        <location evidence="1">Cell membrane</location>
        <topology evidence="1">Peripheral membrane protein</topology>
    </subcellularLocation>
</comment>
<dbReference type="PROSITE" id="PS00211">
    <property type="entry name" value="ABC_TRANSPORTER_1"/>
    <property type="match status" value="1"/>
</dbReference>
<evidence type="ECO:0000256" key="3">
    <source>
        <dbReference type="ARBA" id="ARBA00022448"/>
    </source>
</evidence>
<protein>
    <submittedName>
        <fullName evidence="10">Putative amino-acid ABC transporter ATP-binding protein YecC</fullName>
    </submittedName>
</protein>
<dbReference type="OrthoDB" id="9804199at2"/>
<organism evidence="10 11">
    <name type="scientific">Herbinix hemicellulosilytica</name>
    <dbReference type="NCBI Taxonomy" id="1564487"/>
    <lineage>
        <taxon>Bacteria</taxon>
        <taxon>Bacillati</taxon>
        <taxon>Bacillota</taxon>
        <taxon>Clostridia</taxon>
        <taxon>Lachnospirales</taxon>
        <taxon>Lachnospiraceae</taxon>
        <taxon>Herbinix</taxon>
    </lineage>
</organism>